<dbReference type="Proteomes" id="UP000475666">
    <property type="component" value="Unassembled WGS sequence"/>
</dbReference>
<evidence type="ECO:0000313" key="1">
    <source>
        <dbReference type="EMBL" id="NEC39218.1"/>
    </source>
</evidence>
<name>A0A6G3TSE4_9ACTN</name>
<evidence type="ECO:0000313" key="2">
    <source>
        <dbReference type="Proteomes" id="UP000475666"/>
    </source>
</evidence>
<comment type="caution">
    <text evidence="1">The sequence shown here is derived from an EMBL/GenBank/DDBJ whole genome shotgun (WGS) entry which is preliminary data.</text>
</comment>
<organism evidence="1 2">
    <name type="scientific">Streptomyces rubrogriseus</name>
    <dbReference type="NCBI Taxonomy" id="194673"/>
    <lineage>
        <taxon>Bacteria</taxon>
        <taxon>Bacillati</taxon>
        <taxon>Actinomycetota</taxon>
        <taxon>Actinomycetes</taxon>
        <taxon>Kitasatosporales</taxon>
        <taxon>Streptomycetaceae</taxon>
        <taxon>Streptomyces</taxon>
        <taxon>Streptomyces violaceoruber group</taxon>
    </lineage>
</organism>
<gene>
    <name evidence="1" type="ORF">G3I66_39585</name>
</gene>
<reference evidence="1 2" key="1">
    <citation type="submission" date="2020-01" db="EMBL/GenBank/DDBJ databases">
        <title>Insect and environment-associated Actinomycetes.</title>
        <authorList>
            <person name="Currrie C."/>
            <person name="Chevrette M."/>
            <person name="Carlson C."/>
            <person name="Stubbendieck R."/>
            <person name="Wendt-Pienkowski E."/>
        </authorList>
    </citation>
    <scope>NUCLEOTIDE SEQUENCE [LARGE SCALE GENOMIC DNA]</scope>
    <source>
        <strain evidence="1 2">SID7739</strain>
    </source>
</reference>
<dbReference type="GO" id="GO:0016740">
    <property type="term" value="F:transferase activity"/>
    <property type="evidence" value="ECO:0007669"/>
    <property type="project" value="UniProtKB-KW"/>
</dbReference>
<dbReference type="AlphaFoldDB" id="A0A6G3TSE4"/>
<proteinExistence type="predicted"/>
<sequence length="69" mass="7391">PRAAALAGAGWAAGTAEFAWARIGPGPRTPHEITTMLITSVLIPPAATWHRLSGLWRHRDAPAWREVAA</sequence>
<accession>A0A6G3TSE4</accession>
<protein>
    <submittedName>
        <fullName evidence="1">Transferase</fullName>
    </submittedName>
</protein>
<keyword evidence="1" id="KW-0808">Transferase</keyword>
<feature type="non-terminal residue" evidence="1">
    <location>
        <position position="1"/>
    </location>
</feature>
<dbReference type="EMBL" id="JAAGMQ010001168">
    <property type="protein sequence ID" value="NEC39218.1"/>
    <property type="molecule type" value="Genomic_DNA"/>
</dbReference>